<dbReference type="AlphaFoldDB" id="A0A1G1YTJ9"/>
<evidence type="ECO:0000259" key="1">
    <source>
        <dbReference type="Pfam" id="PF01909"/>
    </source>
</evidence>
<dbReference type="InterPro" id="IPR002934">
    <property type="entry name" value="Polymerase_NTP_transf_dom"/>
</dbReference>
<dbReference type="PANTHER" id="PTHR33933:SF3">
    <property type="entry name" value="PROTEIN ADENYLYLTRANSFERASE MJ0604-RELATED"/>
    <property type="match status" value="1"/>
</dbReference>
<dbReference type="CDD" id="cd05403">
    <property type="entry name" value="NT_KNTase_like"/>
    <property type="match status" value="1"/>
</dbReference>
<reference evidence="2 3" key="1">
    <citation type="journal article" date="2016" name="Nat. Commun.">
        <title>Thousands of microbial genomes shed light on interconnected biogeochemical processes in an aquifer system.</title>
        <authorList>
            <person name="Anantharaman K."/>
            <person name="Brown C.T."/>
            <person name="Hug L.A."/>
            <person name="Sharon I."/>
            <person name="Castelle C.J."/>
            <person name="Probst A.J."/>
            <person name="Thomas B.C."/>
            <person name="Singh A."/>
            <person name="Wilkins M.J."/>
            <person name="Karaoz U."/>
            <person name="Brodie E.L."/>
            <person name="Williams K.H."/>
            <person name="Hubbard S.S."/>
            <person name="Banfield J.F."/>
        </authorList>
    </citation>
    <scope>NUCLEOTIDE SEQUENCE [LARGE SCALE GENOMIC DNA]</scope>
</reference>
<organism evidence="2 3">
    <name type="scientific">Candidatus Buchananbacteria bacterium RIFCSPLOWO2_01_FULL_40_23b</name>
    <dbReference type="NCBI Taxonomy" id="1797544"/>
    <lineage>
        <taxon>Bacteria</taxon>
        <taxon>Candidatus Buchananiibacteriota</taxon>
    </lineage>
</organism>
<dbReference type="InterPro" id="IPR052548">
    <property type="entry name" value="Type_VII_TA_antitoxin"/>
</dbReference>
<sequence length="235" mass="27051">MHISLFLKIETFIYLPYLSISNILKMFIENILGSRTKVKIIRVLSEIRTAYSLKALKQETGLSLGITHKAAEELAEEKIILKIKGTGKERLYKFNSHHELAEPLFNIFKTEKTTQRKEVIFLPTWNILENFVAKNKEKSGLILLFGSVARGDATIQSDIDILVIPKSNKDKIEKSHKKISITLLTLTAFNEASDHNTLLYRNLKKDALILYIHPKLKKQFSHFLQAIQYETIEEP</sequence>
<dbReference type="GO" id="GO:0016779">
    <property type="term" value="F:nucleotidyltransferase activity"/>
    <property type="evidence" value="ECO:0007669"/>
    <property type="project" value="InterPro"/>
</dbReference>
<proteinExistence type="predicted"/>
<evidence type="ECO:0000313" key="3">
    <source>
        <dbReference type="Proteomes" id="UP000178122"/>
    </source>
</evidence>
<gene>
    <name evidence="2" type="ORF">A2912_06240</name>
</gene>
<protein>
    <recommendedName>
        <fullName evidence="1">Polymerase nucleotidyl transferase domain-containing protein</fullName>
    </recommendedName>
</protein>
<name>A0A1G1YTJ9_9BACT</name>
<dbReference type="InterPro" id="IPR043519">
    <property type="entry name" value="NT_sf"/>
</dbReference>
<accession>A0A1G1YTJ9</accession>
<dbReference type="Gene3D" id="3.30.460.10">
    <property type="entry name" value="Beta Polymerase, domain 2"/>
    <property type="match status" value="1"/>
</dbReference>
<dbReference type="EMBL" id="MHIN01000008">
    <property type="protein sequence ID" value="OGY55682.1"/>
    <property type="molecule type" value="Genomic_DNA"/>
</dbReference>
<dbReference type="PANTHER" id="PTHR33933">
    <property type="entry name" value="NUCLEOTIDYLTRANSFERASE"/>
    <property type="match status" value="1"/>
</dbReference>
<dbReference type="Pfam" id="PF01909">
    <property type="entry name" value="NTP_transf_2"/>
    <property type="match status" value="1"/>
</dbReference>
<comment type="caution">
    <text evidence="2">The sequence shown here is derived from an EMBL/GenBank/DDBJ whole genome shotgun (WGS) entry which is preliminary data.</text>
</comment>
<dbReference type="Proteomes" id="UP000178122">
    <property type="component" value="Unassembled WGS sequence"/>
</dbReference>
<feature type="domain" description="Polymerase nucleotidyl transferase" evidence="1">
    <location>
        <begin position="134"/>
        <end position="179"/>
    </location>
</feature>
<evidence type="ECO:0000313" key="2">
    <source>
        <dbReference type="EMBL" id="OGY55682.1"/>
    </source>
</evidence>
<dbReference type="SUPFAM" id="SSF81301">
    <property type="entry name" value="Nucleotidyltransferase"/>
    <property type="match status" value="1"/>
</dbReference>